<accession>A0A5E7GA82</accession>
<dbReference type="InterPro" id="IPR023346">
    <property type="entry name" value="Lysozyme-like_dom_sf"/>
</dbReference>
<sequence>MSGLRSGVFLLACIWGRLASGSCWENAGQQYAVEPRLLYAIAEVESGLNSQAVNYNKNGTRDLGVMQINSIHLPRLAEKGITERRLLEEPCVTINVGAAILAEFIARHGYNWTAVGAYNAGSANDRQTARMRYAHKVWLRYQALGEQ</sequence>
<name>A0A5E7GA82_PSEFL</name>
<dbReference type="AlphaFoldDB" id="A0A5E7GA82"/>
<evidence type="ECO:0000313" key="3">
    <source>
        <dbReference type="Proteomes" id="UP000375525"/>
    </source>
</evidence>
<gene>
    <name evidence="2" type="ORF">PS880_00182</name>
</gene>
<dbReference type="RefSeq" id="WP_150778246.1">
    <property type="nucleotide sequence ID" value="NZ_CABVIH010000001.1"/>
</dbReference>
<proteinExistence type="predicted"/>
<reference evidence="2 3" key="1">
    <citation type="submission" date="2019-09" db="EMBL/GenBank/DDBJ databases">
        <authorList>
            <person name="Chandra G."/>
            <person name="Truman W A."/>
        </authorList>
    </citation>
    <scope>NUCLEOTIDE SEQUENCE [LARGE SCALE GENOMIC DNA]</scope>
    <source>
        <strain evidence="2">PS880</strain>
    </source>
</reference>
<dbReference type="OrthoDB" id="9808681at2"/>
<evidence type="ECO:0000313" key="2">
    <source>
        <dbReference type="EMBL" id="VVO48651.1"/>
    </source>
</evidence>
<dbReference type="Gene3D" id="1.10.530.10">
    <property type="match status" value="1"/>
</dbReference>
<dbReference type="CDD" id="cd13400">
    <property type="entry name" value="LT_IagB-like"/>
    <property type="match status" value="1"/>
</dbReference>
<dbReference type="SUPFAM" id="SSF53955">
    <property type="entry name" value="Lysozyme-like"/>
    <property type="match status" value="1"/>
</dbReference>
<protein>
    <recommendedName>
        <fullName evidence="1">Transglycosylase SLT domain-containing protein</fullName>
    </recommendedName>
</protein>
<dbReference type="Proteomes" id="UP000375525">
    <property type="component" value="Unassembled WGS sequence"/>
</dbReference>
<dbReference type="Pfam" id="PF01464">
    <property type="entry name" value="SLT"/>
    <property type="match status" value="1"/>
</dbReference>
<organism evidence="2 3">
    <name type="scientific">Pseudomonas fluorescens</name>
    <dbReference type="NCBI Taxonomy" id="294"/>
    <lineage>
        <taxon>Bacteria</taxon>
        <taxon>Pseudomonadati</taxon>
        <taxon>Pseudomonadota</taxon>
        <taxon>Gammaproteobacteria</taxon>
        <taxon>Pseudomonadales</taxon>
        <taxon>Pseudomonadaceae</taxon>
        <taxon>Pseudomonas</taxon>
    </lineage>
</organism>
<evidence type="ECO:0000259" key="1">
    <source>
        <dbReference type="Pfam" id="PF01464"/>
    </source>
</evidence>
<feature type="domain" description="Transglycosylase SLT" evidence="1">
    <location>
        <begin position="22"/>
        <end position="136"/>
    </location>
</feature>
<dbReference type="InterPro" id="IPR008258">
    <property type="entry name" value="Transglycosylase_SLT_dom_1"/>
</dbReference>
<dbReference type="EMBL" id="CABVIH010000001">
    <property type="protein sequence ID" value="VVO48651.1"/>
    <property type="molecule type" value="Genomic_DNA"/>
</dbReference>